<evidence type="ECO:0000256" key="9">
    <source>
        <dbReference type="SAM" id="Phobius"/>
    </source>
</evidence>
<keyword evidence="5 9" id="KW-0472">Membrane</keyword>
<evidence type="ECO:0000256" key="5">
    <source>
        <dbReference type="ARBA" id="ARBA00023136"/>
    </source>
</evidence>
<keyword evidence="13" id="KW-1185">Reference proteome</keyword>
<feature type="transmembrane region" description="Helical" evidence="9">
    <location>
        <begin position="633"/>
        <end position="648"/>
    </location>
</feature>
<gene>
    <name evidence="12" type="ORF">HK099_007525</name>
</gene>
<keyword evidence="7" id="KW-0325">Glycoprotein</keyword>
<feature type="transmembrane region" description="Helical" evidence="9">
    <location>
        <begin position="529"/>
        <end position="551"/>
    </location>
</feature>
<keyword evidence="3 9" id="KW-1133">Transmembrane helix</keyword>
<dbReference type="GO" id="GO:0038039">
    <property type="term" value="C:G protein-coupled receptor heterodimeric complex"/>
    <property type="evidence" value="ECO:0007669"/>
    <property type="project" value="TreeGrafter"/>
</dbReference>
<evidence type="ECO:0000256" key="4">
    <source>
        <dbReference type="ARBA" id="ARBA00023040"/>
    </source>
</evidence>
<organism evidence="12 13">
    <name type="scientific">Clydaea vesicula</name>
    <dbReference type="NCBI Taxonomy" id="447962"/>
    <lineage>
        <taxon>Eukaryota</taxon>
        <taxon>Fungi</taxon>
        <taxon>Fungi incertae sedis</taxon>
        <taxon>Chytridiomycota</taxon>
        <taxon>Chytridiomycota incertae sedis</taxon>
        <taxon>Chytridiomycetes</taxon>
        <taxon>Lobulomycetales</taxon>
        <taxon>Lobulomycetaceae</taxon>
        <taxon>Clydaea</taxon>
    </lineage>
</organism>
<evidence type="ECO:0000256" key="7">
    <source>
        <dbReference type="ARBA" id="ARBA00023180"/>
    </source>
</evidence>
<feature type="signal peptide" evidence="10">
    <location>
        <begin position="1"/>
        <end position="23"/>
    </location>
</feature>
<evidence type="ECO:0000259" key="11">
    <source>
        <dbReference type="PROSITE" id="PS50259"/>
    </source>
</evidence>
<dbReference type="Pfam" id="PF00003">
    <property type="entry name" value="7tm_3"/>
    <property type="match status" value="1"/>
</dbReference>
<dbReference type="InterPro" id="IPR017978">
    <property type="entry name" value="GPCR_3_C"/>
</dbReference>
<dbReference type="Proteomes" id="UP001211065">
    <property type="component" value="Unassembled WGS sequence"/>
</dbReference>
<keyword evidence="4" id="KW-0297">G-protein coupled receptor</keyword>
<dbReference type="GO" id="GO:0007214">
    <property type="term" value="P:gamma-aminobutyric acid signaling pathway"/>
    <property type="evidence" value="ECO:0007669"/>
    <property type="project" value="TreeGrafter"/>
</dbReference>
<dbReference type="GO" id="GO:0004965">
    <property type="term" value="F:G protein-coupled GABA receptor activity"/>
    <property type="evidence" value="ECO:0007669"/>
    <property type="project" value="InterPro"/>
</dbReference>
<dbReference type="EMBL" id="JADGJW010000736">
    <property type="protein sequence ID" value="KAJ3213191.1"/>
    <property type="molecule type" value="Genomic_DNA"/>
</dbReference>
<evidence type="ECO:0000256" key="3">
    <source>
        <dbReference type="ARBA" id="ARBA00022989"/>
    </source>
</evidence>
<dbReference type="Pfam" id="PF01094">
    <property type="entry name" value="ANF_receptor"/>
    <property type="match status" value="1"/>
</dbReference>
<accession>A0AAD5XYF5</accession>
<feature type="transmembrane region" description="Helical" evidence="9">
    <location>
        <begin position="588"/>
        <end position="612"/>
    </location>
</feature>
<feature type="transmembrane region" description="Helical" evidence="9">
    <location>
        <begin position="710"/>
        <end position="733"/>
    </location>
</feature>
<evidence type="ECO:0000313" key="13">
    <source>
        <dbReference type="Proteomes" id="UP001211065"/>
    </source>
</evidence>
<feature type="domain" description="G-protein coupled receptors family 3 profile" evidence="11">
    <location>
        <begin position="536"/>
        <end position="766"/>
    </location>
</feature>
<evidence type="ECO:0000256" key="6">
    <source>
        <dbReference type="ARBA" id="ARBA00023170"/>
    </source>
</evidence>
<evidence type="ECO:0000256" key="1">
    <source>
        <dbReference type="ARBA" id="ARBA00004141"/>
    </source>
</evidence>
<dbReference type="PROSITE" id="PS50259">
    <property type="entry name" value="G_PROTEIN_RECEP_F3_4"/>
    <property type="match status" value="1"/>
</dbReference>
<dbReference type="InterPro" id="IPR000337">
    <property type="entry name" value="GPCR_3"/>
</dbReference>
<dbReference type="Gene3D" id="3.40.50.2300">
    <property type="match status" value="2"/>
</dbReference>
<dbReference type="InterPro" id="IPR002455">
    <property type="entry name" value="GPCR3_GABA-B"/>
</dbReference>
<feature type="chain" id="PRO_5042114134" description="G-protein coupled receptors family 3 profile domain-containing protein" evidence="10">
    <location>
        <begin position="24"/>
        <end position="860"/>
    </location>
</feature>
<comment type="caution">
    <text evidence="12">The sequence shown here is derived from an EMBL/GenBank/DDBJ whole genome shotgun (WGS) entry which is preliminary data.</text>
</comment>
<sequence length="860" mass="96240">MKPITITTLTLLTILQQIKTQLGQDNQKSLVNNITFALALPYSVAGDLPDYLMYKSVFPSISTTFVVREYLKSVNANYSILPNLTVLLSPVDTYNSGYGAMYASSQIQNQLNAFAVIGEIYPENTQNLAPAFGFLNILQCIPSTASMSLSNKNDFPTTFQTASTAAQIANAMIDLLVSLKFNMTSLLMTDSNYGSAFGDLLSKRAAVRGIKVKMVQSFRSKSKDYTEELKLLNSTKAKVFLIQAEMFDFQNIMISAKKLGMMTADYAYVVDNGYDHDIVVATNNRFELTSELPNLAGIFQVQSSIPDTEEANYYKKVWKDLFPFNSSFSSDKNCSSFANSKNISVGDQYAIPETVSGCFPKTDIWAGRMSSMYLRLNNRVPELKSYVFDALQCVKSLVEIFDHNLKNNIIDFEDIKNTYKSKTSGRSLQQLYGNDVTELINSANIDGWEEKMIVDNNGDVSKDQFIYNYQFNPELNISMPVHVGTWKHKKNDSNIEFFAKYSFIDNSPTPPREPLILVEMVPLFFYVRYGFAASVVCCSIFTVFLGVYMLMKREVKVFQAASPVFLFLIVVGANISYIGAYVQINELSAFTCVAAQWFKYLGFAMVFGSLLIKTYRIEIIFNSKSKKISIRDALLTIYTIITSIRPYVSHNLKPGNVIDNEIVSVFQTDLCEYQWFNYVLLGIVLLTLLYGCFLIFSVRNTPSAFNESKWIAFSIYNWTFVGIIVQIIIITAITNPDMIYAAEAVMVILTQTGVVALLFIPKIIKIKKGEGDILSTGFKTNSNMESGSPTTSPPLSTMGKSNMFRNPSRPQVGNSREGINSNANLINMDLTTTNLNKSNGIITAGVKISDTRRASDWTSE</sequence>
<name>A0AAD5XYF5_9FUNG</name>
<feature type="transmembrane region" description="Helical" evidence="9">
    <location>
        <begin position="739"/>
        <end position="760"/>
    </location>
</feature>
<keyword evidence="2 9" id="KW-0812">Transmembrane</keyword>
<keyword evidence="8" id="KW-0807">Transducer</keyword>
<dbReference type="SUPFAM" id="SSF53822">
    <property type="entry name" value="Periplasmic binding protein-like I"/>
    <property type="match status" value="1"/>
</dbReference>
<dbReference type="AlphaFoldDB" id="A0AAD5XYF5"/>
<evidence type="ECO:0000313" key="12">
    <source>
        <dbReference type="EMBL" id="KAJ3213191.1"/>
    </source>
</evidence>
<dbReference type="InterPro" id="IPR001828">
    <property type="entry name" value="ANF_lig-bd_rcpt"/>
</dbReference>
<evidence type="ECO:0000256" key="10">
    <source>
        <dbReference type="SAM" id="SignalP"/>
    </source>
</evidence>
<keyword evidence="10" id="KW-0732">Signal</keyword>
<dbReference type="PANTHER" id="PTHR10519:SF20">
    <property type="entry name" value="G-PROTEIN COUPLED RECEPTOR 156-RELATED"/>
    <property type="match status" value="1"/>
</dbReference>
<protein>
    <recommendedName>
        <fullName evidence="11">G-protein coupled receptors family 3 profile domain-containing protein</fullName>
    </recommendedName>
</protein>
<reference evidence="12" key="1">
    <citation type="submission" date="2020-05" db="EMBL/GenBank/DDBJ databases">
        <title>Phylogenomic resolution of chytrid fungi.</title>
        <authorList>
            <person name="Stajich J.E."/>
            <person name="Amses K."/>
            <person name="Simmons R."/>
            <person name="Seto K."/>
            <person name="Myers J."/>
            <person name="Bonds A."/>
            <person name="Quandt C.A."/>
            <person name="Barry K."/>
            <person name="Liu P."/>
            <person name="Grigoriev I."/>
            <person name="Longcore J.E."/>
            <person name="James T.Y."/>
        </authorList>
    </citation>
    <scope>NUCLEOTIDE SEQUENCE</scope>
    <source>
        <strain evidence="12">JEL0476</strain>
    </source>
</reference>
<keyword evidence="6" id="KW-0675">Receptor</keyword>
<dbReference type="InterPro" id="IPR028082">
    <property type="entry name" value="Peripla_BP_I"/>
</dbReference>
<dbReference type="PANTHER" id="PTHR10519">
    <property type="entry name" value="GABA-B RECEPTOR"/>
    <property type="match status" value="1"/>
</dbReference>
<feature type="transmembrane region" description="Helical" evidence="9">
    <location>
        <begin position="563"/>
        <end position="582"/>
    </location>
</feature>
<proteinExistence type="predicted"/>
<feature type="transmembrane region" description="Helical" evidence="9">
    <location>
        <begin position="675"/>
        <end position="698"/>
    </location>
</feature>
<evidence type="ECO:0000256" key="8">
    <source>
        <dbReference type="ARBA" id="ARBA00023224"/>
    </source>
</evidence>
<comment type="subcellular location">
    <subcellularLocation>
        <location evidence="1">Membrane</location>
        <topology evidence="1">Multi-pass membrane protein</topology>
    </subcellularLocation>
</comment>
<dbReference type="PRINTS" id="PR00248">
    <property type="entry name" value="GPCRMGR"/>
</dbReference>
<evidence type="ECO:0000256" key="2">
    <source>
        <dbReference type="ARBA" id="ARBA00022692"/>
    </source>
</evidence>